<dbReference type="SMART" id="SM01014">
    <property type="entry name" value="ARID"/>
    <property type="match status" value="1"/>
</dbReference>
<reference evidence="7 8" key="1">
    <citation type="journal article" date="2023" name="BMC Biol.">
        <title>The compact genome of the sponge Oopsacas minuta (Hexactinellida) is lacking key metazoan core genes.</title>
        <authorList>
            <person name="Santini S."/>
            <person name="Schenkelaars Q."/>
            <person name="Jourda C."/>
            <person name="Duchesne M."/>
            <person name="Belahbib H."/>
            <person name="Rocher C."/>
            <person name="Selva M."/>
            <person name="Riesgo A."/>
            <person name="Vervoort M."/>
            <person name="Leys S.P."/>
            <person name="Kodjabachian L."/>
            <person name="Le Bivic A."/>
            <person name="Borchiellini C."/>
            <person name="Claverie J.M."/>
            <person name="Renard E."/>
        </authorList>
    </citation>
    <scope>NUCLEOTIDE SEQUENCE [LARGE SCALE GENOMIC DNA]</scope>
    <source>
        <strain evidence="7">SPO-2</strain>
    </source>
</reference>
<dbReference type="InterPro" id="IPR036388">
    <property type="entry name" value="WH-like_DNA-bd_sf"/>
</dbReference>
<feature type="region of interest" description="Disordered" evidence="5">
    <location>
        <begin position="886"/>
        <end position="921"/>
    </location>
</feature>
<feature type="domain" description="ARID" evidence="6">
    <location>
        <begin position="14"/>
        <end position="106"/>
    </location>
</feature>
<dbReference type="Proteomes" id="UP001165289">
    <property type="component" value="Unassembled WGS sequence"/>
</dbReference>
<sequence length="1077" mass="121816">MATSCADPRKAAIISDQNGFISNLEKHHASLGTLYRSVPVLPININLFSLYHCVRLRGGFHEVTRKKEWPLIAKQLFYPQQSISRVAYLLHYQYYQLLFSFEISHSRSSRIPRSLNSSIPTLVIPALYEPPINEDPSSHYTHTDISLTRLRCSLLSGYPNEVELAINTLVILSSRKQFCLTYELTLLDLLLAHVGIFKGKDLWDLFNSTEYAGMHNMDQIWSQLLLPDQYLRYIQPHTEYTSYSLSEEYRDILAPLEIAEKGDYIYRLYAVATILYNACYLEENSSFMLEHNQSVRFILASISCNNVILQHFAWDALTIIGEKVPLFSNELCSEELLQLVLDSIVSEDSFILLRNLEVIKCIAAANIDMDIPKEIPHYIIRLLTLSDVQLLLRCVETLYQLTEISTTNCNYIISSVHGIDILITCLTRDIDALASQSADRFTMVTEVHRDEELARGIPHNVHYSIRTLCDETNAITSAVTSQNNIVEPQGFGPDELAKKWLRSCFENCSKGTISKTQLYSGYHAYLKNIFQNQSSLGFGRLLEHIRHIFPKATLKKAMGPDGRSSFLFYYLRIKQHISVEDISLPSVVSTNSSPYTTPIKIKLNPLAKISPIPPLMNMNHPYSNNRMLAPKIRSLTDPAKPTIPRNFVIKNIFNNTNMNKNISLKQTLSPPLKSPPAHPLVQYKQPPLSTSPPTPSETQKSLEPSKQLNDPMILQIPIEFYQNSPTSPELKTVEQNGHCNDNYLPPTEQEPSLLKKRPQPPYSPNSIISPKKPTPNTPPIVTNHTDIIQNGDLPVVNGEVYTFNWNEVDIINSEKKVIVDTEKQLTTNDIPDIISPIHEIKASHIENSDYPLISISLSSASLKLPEIEQNAQDSVSTQKPLSLTADAPAVNHTSTPVNEEVDSPLSGKKAKKSHKEKQNVTPTCQWQNCSKPFDEWDALLKHACNEHAQEDYPTICLWLGCKTHRNTRSRPSLMRHFQVSHCTPNPIQSKVVSVAHLLDKLKRIPPLEQHSEGILSRSLHLTTALILRNVLHKCPESISNFALHEHTLLTVATTDSLAGRYITEILSKISSFKHSNF</sequence>
<dbReference type="GO" id="GO:0003677">
    <property type="term" value="F:DNA binding"/>
    <property type="evidence" value="ECO:0007669"/>
    <property type="project" value="InterPro"/>
</dbReference>
<dbReference type="InterPro" id="IPR016024">
    <property type="entry name" value="ARM-type_fold"/>
</dbReference>
<dbReference type="GO" id="GO:0006325">
    <property type="term" value="P:chromatin organization"/>
    <property type="evidence" value="ECO:0007669"/>
    <property type="project" value="UniProtKB-KW"/>
</dbReference>
<dbReference type="InterPro" id="IPR013087">
    <property type="entry name" value="Znf_C2H2_type"/>
</dbReference>
<dbReference type="SMART" id="SM00501">
    <property type="entry name" value="BRIGHT"/>
    <property type="match status" value="1"/>
</dbReference>
<proteinExistence type="predicted"/>
<dbReference type="PROSITE" id="PS00028">
    <property type="entry name" value="ZINC_FINGER_C2H2_1"/>
    <property type="match status" value="1"/>
</dbReference>
<name>A0AAV7K9F7_9METZ</name>
<feature type="compositionally biased region" description="Polar residues" evidence="5">
    <location>
        <begin position="724"/>
        <end position="739"/>
    </location>
</feature>
<evidence type="ECO:0000256" key="4">
    <source>
        <dbReference type="ARBA" id="ARBA00023242"/>
    </source>
</evidence>
<dbReference type="Gene3D" id="1.10.150.60">
    <property type="entry name" value="ARID DNA-binding domain"/>
    <property type="match status" value="1"/>
</dbReference>
<dbReference type="Pfam" id="PF02257">
    <property type="entry name" value="RFX_DNA_binding"/>
    <property type="match status" value="1"/>
</dbReference>
<dbReference type="InterPro" id="IPR052406">
    <property type="entry name" value="Chromatin_Remodeling_Comp"/>
</dbReference>
<dbReference type="GO" id="GO:0016586">
    <property type="term" value="C:RSC-type complex"/>
    <property type="evidence" value="ECO:0007669"/>
    <property type="project" value="TreeGrafter"/>
</dbReference>
<dbReference type="Pfam" id="PF01388">
    <property type="entry name" value="ARID"/>
    <property type="match status" value="1"/>
</dbReference>
<dbReference type="InterPro" id="IPR001606">
    <property type="entry name" value="ARID_dom"/>
</dbReference>
<dbReference type="EMBL" id="JAKMXF010000110">
    <property type="protein sequence ID" value="KAI6657967.1"/>
    <property type="molecule type" value="Genomic_DNA"/>
</dbReference>
<evidence type="ECO:0000259" key="6">
    <source>
        <dbReference type="PROSITE" id="PS51011"/>
    </source>
</evidence>
<dbReference type="InterPro" id="IPR011989">
    <property type="entry name" value="ARM-like"/>
</dbReference>
<keyword evidence="3" id="KW-0804">Transcription</keyword>
<evidence type="ECO:0000313" key="8">
    <source>
        <dbReference type="Proteomes" id="UP001165289"/>
    </source>
</evidence>
<evidence type="ECO:0000313" key="7">
    <source>
        <dbReference type="EMBL" id="KAI6657967.1"/>
    </source>
</evidence>
<dbReference type="SMART" id="SM00355">
    <property type="entry name" value="ZnF_C2H2"/>
    <property type="match status" value="2"/>
</dbReference>
<evidence type="ECO:0000256" key="3">
    <source>
        <dbReference type="ARBA" id="ARBA00023163"/>
    </source>
</evidence>
<keyword evidence="1" id="KW-0156">Chromatin regulator</keyword>
<dbReference type="PROSITE" id="PS51011">
    <property type="entry name" value="ARID"/>
    <property type="match status" value="1"/>
</dbReference>
<dbReference type="InterPro" id="IPR036431">
    <property type="entry name" value="ARID_dom_sf"/>
</dbReference>
<organism evidence="7 8">
    <name type="scientific">Oopsacas minuta</name>
    <dbReference type="NCBI Taxonomy" id="111878"/>
    <lineage>
        <taxon>Eukaryota</taxon>
        <taxon>Metazoa</taxon>
        <taxon>Porifera</taxon>
        <taxon>Hexactinellida</taxon>
        <taxon>Hexasterophora</taxon>
        <taxon>Lyssacinosida</taxon>
        <taxon>Leucopsacidae</taxon>
        <taxon>Oopsacas</taxon>
    </lineage>
</organism>
<dbReference type="Gene3D" id="3.30.160.60">
    <property type="entry name" value="Classic Zinc Finger"/>
    <property type="match status" value="1"/>
</dbReference>
<dbReference type="InterPro" id="IPR003150">
    <property type="entry name" value="DNA-bd_RFX"/>
</dbReference>
<dbReference type="PANTHER" id="PTHR22970">
    <property type="entry name" value="AT-RICH INTERACTIVE DOMAIN-CONTAINING PROTEIN 2"/>
    <property type="match status" value="1"/>
</dbReference>
<dbReference type="CDD" id="cd16100">
    <property type="entry name" value="ARID"/>
    <property type="match status" value="1"/>
</dbReference>
<feature type="region of interest" description="Disordered" evidence="5">
    <location>
        <begin position="666"/>
        <end position="707"/>
    </location>
</feature>
<dbReference type="Gene3D" id="1.10.10.10">
    <property type="entry name" value="Winged helix-like DNA-binding domain superfamily/Winged helix DNA-binding domain"/>
    <property type="match status" value="1"/>
</dbReference>
<protein>
    <submittedName>
        <fullName evidence="7">AT-rich interactive domain-containing protein 2</fullName>
    </submittedName>
</protein>
<evidence type="ECO:0000256" key="5">
    <source>
        <dbReference type="SAM" id="MobiDB-lite"/>
    </source>
</evidence>
<evidence type="ECO:0000256" key="1">
    <source>
        <dbReference type="ARBA" id="ARBA00022853"/>
    </source>
</evidence>
<keyword evidence="2" id="KW-0805">Transcription regulation</keyword>
<feature type="region of interest" description="Disordered" evidence="5">
    <location>
        <begin position="724"/>
        <end position="774"/>
    </location>
</feature>
<evidence type="ECO:0000256" key="2">
    <source>
        <dbReference type="ARBA" id="ARBA00023015"/>
    </source>
</evidence>
<dbReference type="AlphaFoldDB" id="A0AAV7K9F7"/>
<comment type="caution">
    <text evidence="7">The sequence shown here is derived from an EMBL/GenBank/DDBJ whole genome shotgun (WGS) entry which is preliminary data.</text>
</comment>
<gene>
    <name evidence="7" type="ORF">LOD99_15684</name>
</gene>
<dbReference type="Gene3D" id="1.25.10.10">
    <property type="entry name" value="Leucine-rich Repeat Variant"/>
    <property type="match status" value="1"/>
</dbReference>
<dbReference type="SUPFAM" id="SSF46774">
    <property type="entry name" value="ARID-like"/>
    <property type="match status" value="1"/>
</dbReference>
<accession>A0AAV7K9F7</accession>
<dbReference type="GO" id="GO:0006355">
    <property type="term" value="P:regulation of DNA-templated transcription"/>
    <property type="evidence" value="ECO:0007669"/>
    <property type="project" value="InterPro"/>
</dbReference>
<keyword evidence="4" id="KW-0539">Nucleus</keyword>
<dbReference type="SUPFAM" id="SSF48371">
    <property type="entry name" value="ARM repeat"/>
    <property type="match status" value="1"/>
</dbReference>
<keyword evidence="8" id="KW-1185">Reference proteome</keyword>
<dbReference type="PANTHER" id="PTHR22970:SF14">
    <property type="entry name" value="AT-RICH INTERACTIVE DOMAIN-CONTAINING PROTEIN 2"/>
    <property type="match status" value="1"/>
</dbReference>